<evidence type="ECO:0000313" key="7">
    <source>
        <dbReference type="EMBL" id="CAI8055257.1"/>
    </source>
</evidence>
<sequence>MANAIRALAMDAVEQARSGHPGMPMGLADVATVLFGRFLKFDPSSPDWPDRDRFVLSNGHGSMLLYALLYLTGYPDIDIDEIRNFRQLGSRTAGHPEYGVAAGIETTTGPLGQGLANAVGMALAERSMAARFGSELVDHHTYVVCGDGCLMEGISQEAISLAGHLRLDRLIVLYDSNDISIDGPTSLASPTTLARVSNPPVGIRSASTATIPRPSRRPSLQPRPSPGPR</sequence>
<reference evidence="7" key="1">
    <citation type="submission" date="2023-03" db="EMBL/GenBank/DDBJ databases">
        <authorList>
            <person name="Steffen K."/>
            <person name="Cardenas P."/>
        </authorList>
    </citation>
    <scope>NUCLEOTIDE SEQUENCE</scope>
</reference>
<comment type="caution">
    <text evidence="7">The sequence shown here is derived from an EMBL/GenBank/DDBJ whole genome shotgun (WGS) entry which is preliminary data.</text>
</comment>
<dbReference type="GO" id="GO:0006098">
    <property type="term" value="P:pentose-phosphate shunt"/>
    <property type="evidence" value="ECO:0007669"/>
    <property type="project" value="TreeGrafter"/>
</dbReference>
<dbReference type="InterPro" id="IPR049557">
    <property type="entry name" value="Transketolase_CS"/>
</dbReference>
<evidence type="ECO:0000256" key="5">
    <source>
        <dbReference type="SAM" id="MobiDB-lite"/>
    </source>
</evidence>
<name>A0AA35XL38_GEOBA</name>
<dbReference type="InterPro" id="IPR029061">
    <property type="entry name" value="THDP-binding"/>
</dbReference>
<feature type="domain" description="Transketolase N-terminal" evidence="6">
    <location>
        <begin position="1"/>
        <end position="188"/>
    </location>
</feature>
<protein>
    <submittedName>
        <fullName evidence="7">Transketolase</fullName>
    </submittedName>
</protein>
<organism evidence="7 8">
    <name type="scientific">Geodia barretti</name>
    <name type="common">Barrett's horny sponge</name>
    <dbReference type="NCBI Taxonomy" id="519541"/>
    <lineage>
        <taxon>Eukaryota</taxon>
        <taxon>Metazoa</taxon>
        <taxon>Porifera</taxon>
        <taxon>Demospongiae</taxon>
        <taxon>Heteroscleromorpha</taxon>
        <taxon>Tetractinellida</taxon>
        <taxon>Astrophorina</taxon>
        <taxon>Geodiidae</taxon>
        <taxon>Geodia</taxon>
    </lineage>
</organism>
<dbReference type="GO" id="GO:0005829">
    <property type="term" value="C:cytosol"/>
    <property type="evidence" value="ECO:0007669"/>
    <property type="project" value="TreeGrafter"/>
</dbReference>
<feature type="compositionally biased region" description="Polar residues" evidence="5">
    <location>
        <begin position="186"/>
        <end position="195"/>
    </location>
</feature>
<dbReference type="Pfam" id="PF00456">
    <property type="entry name" value="Transketolase_N"/>
    <property type="match status" value="1"/>
</dbReference>
<dbReference type="PANTHER" id="PTHR43522:SF2">
    <property type="entry name" value="TRANSKETOLASE 1-RELATED"/>
    <property type="match status" value="1"/>
</dbReference>
<evidence type="ECO:0000259" key="6">
    <source>
        <dbReference type="Pfam" id="PF00456"/>
    </source>
</evidence>
<dbReference type="InterPro" id="IPR033247">
    <property type="entry name" value="Transketolase_fam"/>
</dbReference>
<gene>
    <name evidence="7" type="ORF">GBAR_LOCUS30178</name>
</gene>
<keyword evidence="2" id="KW-0808">Transferase</keyword>
<comment type="cofactor">
    <cofactor evidence="1">
        <name>thiamine diphosphate</name>
        <dbReference type="ChEBI" id="CHEBI:58937"/>
    </cofactor>
</comment>
<evidence type="ECO:0000256" key="3">
    <source>
        <dbReference type="ARBA" id="ARBA00022723"/>
    </source>
</evidence>
<dbReference type="CDD" id="cd02012">
    <property type="entry name" value="TPP_TK"/>
    <property type="match status" value="1"/>
</dbReference>
<evidence type="ECO:0000256" key="1">
    <source>
        <dbReference type="ARBA" id="ARBA00001964"/>
    </source>
</evidence>
<dbReference type="Proteomes" id="UP001174909">
    <property type="component" value="Unassembled WGS sequence"/>
</dbReference>
<feature type="region of interest" description="Disordered" evidence="5">
    <location>
        <begin position="184"/>
        <end position="229"/>
    </location>
</feature>
<keyword evidence="8" id="KW-1185">Reference proteome</keyword>
<evidence type="ECO:0000256" key="2">
    <source>
        <dbReference type="ARBA" id="ARBA00022679"/>
    </source>
</evidence>
<dbReference type="SUPFAM" id="SSF52518">
    <property type="entry name" value="Thiamin diphosphate-binding fold (THDP-binding)"/>
    <property type="match status" value="1"/>
</dbReference>
<keyword evidence="3" id="KW-0479">Metal-binding</keyword>
<dbReference type="GO" id="GO:0004802">
    <property type="term" value="F:transketolase activity"/>
    <property type="evidence" value="ECO:0007669"/>
    <property type="project" value="TreeGrafter"/>
</dbReference>
<evidence type="ECO:0000313" key="8">
    <source>
        <dbReference type="Proteomes" id="UP001174909"/>
    </source>
</evidence>
<dbReference type="GO" id="GO:0046872">
    <property type="term" value="F:metal ion binding"/>
    <property type="evidence" value="ECO:0007669"/>
    <property type="project" value="UniProtKB-KW"/>
</dbReference>
<dbReference type="PANTHER" id="PTHR43522">
    <property type="entry name" value="TRANSKETOLASE"/>
    <property type="match status" value="1"/>
</dbReference>
<dbReference type="EMBL" id="CASHTH010004267">
    <property type="protein sequence ID" value="CAI8055257.1"/>
    <property type="molecule type" value="Genomic_DNA"/>
</dbReference>
<dbReference type="AlphaFoldDB" id="A0AA35XL38"/>
<accession>A0AA35XL38</accession>
<evidence type="ECO:0000256" key="4">
    <source>
        <dbReference type="ARBA" id="ARBA00023052"/>
    </source>
</evidence>
<keyword evidence="4" id="KW-0786">Thiamine pyrophosphate</keyword>
<proteinExistence type="predicted"/>
<dbReference type="InterPro" id="IPR005474">
    <property type="entry name" value="Transketolase_N"/>
</dbReference>
<dbReference type="Gene3D" id="3.40.50.970">
    <property type="match status" value="1"/>
</dbReference>
<dbReference type="PROSITE" id="PS00801">
    <property type="entry name" value="TRANSKETOLASE_1"/>
    <property type="match status" value="1"/>
</dbReference>